<sequence length="227" mass="24970">MCIYIENVYVDYNTKIDKRPKPINVQYACLFKLDYVLGFSWTLELQSSLPSLGSLRSCCPGYNNCSAPAVAASSDRREGSSCPLLCHLPRPGLPRAVPSGSDMVACPASVTSSSLLLYFRCSIFASNQSLLVKCSFISEYRLFCVLITTFHMHLVVKKEKNIKISSMHRSIHIFLVFVMNGALIFVSHRATKFSGPALRPLPLLPQSCSPAALLQSPTDGGCEPVTR</sequence>
<keyword evidence="1" id="KW-0812">Transmembrane</keyword>
<dbReference type="EMBL" id="CM000781">
    <property type="protein sequence ID" value="AQK71463.1"/>
    <property type="molecule type" value="Genomic_DNA"/>
</dbReference>
<organism evidence="2">
    <name type="scientific">Zea mays</name>
    <name type="common">Maize</name>
    <dbReference type="NCBI Taxonomy" id="4577"/>
    <lineage>
        <taxon>Eukaryota</taxon>
        <taxon>Viridiplantae</taxon>
        <taxon>Streptophyta</taxon>
        <taxon>Embryophyta</taxon>
        <taxon>Tracheophyta</taxon>
        <taxon>Spermatophyta</taxon>
        <taxon>Magnoliopsida</taxon>
        <taxon>Liliopsida</taxon>
        <taxon>Poales</taxon>
        <taxon>Poaceae</taxon>
        <taxon>PACMAD clade</taxon>
        <taxon>Panicoideae</taxon>
        <taxon>Andropogonodae</taxon>
        <taxon>Andropogoneae</taxon>
        <taxon>Tripsacinae</taxon>
        <taxon>Zea</taxon>
    </lineage>
</organism>
<keyword evidence="1" id="KW-1133">Transmembrane helix</keyword>
<feature type="transmembrane region" description="Helical" evidence="1">
    <location>
        <begin position="171"/>
        <end position="190"/>
    </location>
</feature>
<dbReference type="EMBL" id="CM000781">
    <property type="protein sequence ID" value="AQK71452.1"/>
    <property type="molecule type" value="Genomic_DNA"/>
</dbReference>
<reference evidence="2" key="1">
    <citation type="submission" date="2015-12" db="EMBL/GenBank/DDBJ databases">
        <title>Update maize B73 reference genome by single molecule sequencing technologies.</title>
        <authorList>
            <consortium name="Maize Genome Sequencing Project"/>
            <person name="Ware D."/>
        </authorList>
    </citation>
    <scope>NUCLEOTIDE SEQUENCE</scope>
    <source>
        <tissue evidence="2">Seedling</tissue>
    </source>
</reference>
<protein>
    <submittedName>
        <fullName evidence="2">1,4-alpha-glucan-branching enzyme 2, chloroplastic/amyloplastic</fullName>
    </submittedName>
</protein>
<evidence type="ECO:0000256" key="1">
    <source>
        <dbReference type="SAM" id="Phobius"/>
    </source>
</evidence>
<dbReference type="AlphaFoldDB" id="A0A1D6H9R9"/>
<accession>A0A1D6H9R9</accession>
<keyword evidence="1" id="KW-0472">Membrane</keyword>
<name>A0A1D6H9R9_MAIZE</name>
<evidence type="ECO:0000313" key="2">
    <source>
        <dbReference type="EMBL" id="AQK71452.1"/>
    </source>
</evidence>
<proteinExistence type="predicted"/>
<gene>
    <name evidence="2" type="ORF">ZEAMMB73_Zm00001d016684</name>
</gene>